<keyword evidence="2" id="KW-1185">Reference proteome</keyword>
<sequence>MKFLKAKRFKVQKAFEMLRKTLKWRRDYNVDSILEEDFGPDIDNIMYLNCHDRQGHPLYFNVYAALSNIELFKTENKDEKFFRLKVQFMEKGLKELSFKSGGVHSMVHITDLKNSPSSGKKICLVDKKALKMIRENYPDVIHKNMVINVPFWCYVCHTMSSTFKTRRQRTKFVYATPSNATKTLLKFIGPEHLPVEYGGLNRKDDEFFPEDKASELIVKKNSVGIIQIPVHETRVTMIWDLTVVGWDVSYREEFIPDDEGSYRVLLHEGRERNREESIRNSFYINEPGKIVITIDNATFEKKRVFYRFKIKPTVPMYIYLSK</sequence>
<name>A0ACC0ZJ27_9ROSI</name>
<accession>A0ACC0ZJ27</accession>
<evidence type="ECO:0000313" key="2">
    <source>
        <dbReference type="Proteomes" id="UP001163603"/>
    </source>
</evidence>
<dbReference type="EMBL" id="CM047736">
    <property type="protein sequence ID" value="KAJ0051874.1"/>
    <property type="molecule type" value="Genomic_DNA"/>
</dbReference>
<dbReference type="Proteomes" id="UP001163603">
    <property type="component" value="Chromosome 1"/>
</dbReference>
<comment type="caution">
    <text evidence="1">The sequence shown here is derived from an EMBL/GenBank/DDBJ whole genome shotgun (WGS) entry which is preliminary data.</text>
</comment>
<proteinExistence type="predicted"/>
<reference evidence="2" key="1">
    <citation type="journal article" date="2023" name="G3 (Bethesda)">
        <title>Genome assembly and association tests identify interacting loci associated with vigor, precocity, and sex in interspecific pistachio rootstocks.</title>
        <authorList>
            <person name="Palmer W."/>
            <person name="Jacygrad E."/>
            <person name="Sagayaradj S."/>
            <person name="Cavanaugh K."/>
            <person name="Han R."/>
            <person name="Bertier L."/>
            <person name="Beede B."/>
            <person name="Kafkas S."/>
            <person name="Golino D."/>
            <person name="Preece J."/>
            <person name="Michelmore R."/>
        </authorList>
    </citation>
    <scope>NUCLEOTIDE SEQUENCE [LARGE SCALE GENOMIC DNA]</scope>
</reference>
<protein>
    <submittedName>
        <fullName evidence="1">Uncharacterized protein</fullName>
    </submittedName>
</protein>
<evidence type="ECO:0000313" key="1">
    <source>
        <dbReference type="EMBL" id="KAJ0051874.1"/>
    </source>
</evidence>
<organism evidence="1 2">
    <name type="scientific">Pistacia integerrima</name>
    <dbReference type="NCBI Taxonomy" id="434235"/>
    <lineage>
        <taxon>Eukaryota</taxon>
        <taxon>Viridiplantae</taxon>
        <taxon>Streptophyta</taxon>
        <taxon>Embryophyta</taxon>
        <taxon>Tracheophyta</taxon>
        <taxon>Spermatophyta</taxon>
        <taxon>Magnoliopsida</taxon>
        <taxon>eudicotyledons</taxon>
        <taxon>Gunneridae</taxon>
        <taxon>Pentapetalae</taxon>
        <taxon>rosids</taxon>
        <taxon>malvids</taxon>
        <taxon>Sapindales</taxon>
        <taxon>Anacardiaceae</taxon>
        <taxon>Pistacia</taxon>
    </lineage>
</organism>
<gene>
    <name evidence="1" type="ORF">Pint_01727</name>
</gene>